<organism evidence="4">
    <name type="scientific">uncultured Caudovirales phage</name>
    <dbReference type="NCBI Taxonomy" id="2100421"/>
    <lineage>
        <taxon>Viruses</taxon>
        <taxon>Duplodnaviria</taxon>
        <taxon>Heunggongvirae</taxon>
        <taxon>Uroviricota</taxon>
        <taxon>Caudoviricetes</taxon>
        <taxon>Peduoviridae</taxon>
        <taxon>Maltschvirus</taxon>
        <taxon>Maltschvirus maltsch</taxon>
    </lineage>
</organism>
<gene>
    <name evidence="4" type="ORF">UFOVP53_25</name>
</gene>
<name>A0A6J5KS38_9CAUD</name>
<dbReference type="PANTHER" id="PTHR30473">
    <property type="entry name" value="PROTEIN PHOH"/>
    <property type="match status" value="1"/>
</dbReference>
<evidence type="ECO:0000256" key="2">
    <source>
        <dbReference type="ARBA" id="ARBA00022840"/>
    </source>
</evidence>
<reference evidence="4" key="1">
    <citation type="submission" date="2020-04" db="EMBL/GenBank/DDBJ databases">
        <authorList>
            <person name="Chiriac C."/>
            <person name="Salcher M."/>
            <person name="Ghai R."/>
            <person name="Kavagutti S V."/>
        </authorList>
    </citation>
    <scope>NUCLEOTIDE SEQUENCE</scope>
</reference>
<dbReference type="Gene3D" id="3.40.50.300">
    <property type="entry name" value="P-loop containing nucleotide triphosphate hydrolases"/>
    <property type="match status" value="1"/>
</dbReference>
<proteinExistence type="predicted"/>
<keyword evidence="2" id="KW-0067">ATP-binding</keyword>
<dbReference type="InterPro" id="IPR027417">
    <property type="entry name" value="P-loop_NTPase"/>
</dbReference>
<accession>A0A6J5KS38</accession>
<protein>
    <submittedName>
        <fullName evidence="4">COG1875 NYN ribonuclease and ATPase of PhoH family domains</fullName>
    </submittedName>
</protein>
<dbReference type="SUPFAM" id="SSF52540">
    <property type="entry name" value="P-loop containing nucleoside triphosphate hydrolases"/>
    <property type="match status" value="1"/>
</dbReference>
<keyword evidence="1" id="KW-0547">Nucleotide-binding</keyword>
<dbReference type="EMBL" id="LR796189">
    <property type="protein sequence ID" value="CAB4124721.1"/>
    <property type="molecule type" value="Genomic_DNA"/>
</dbReference>
<dbReference type="Pfam" id="PF02562">
    <property type="entry name" value="PhoH"/>
    <property type="match status" value="1"/>
</dbReference>
<evidence type="ECO:0000256" key="1">
    <source>
        <dbReference type="ARBA" id="ARBA00022741"/>
    </source>
</evidence>
<evidence type="ECO:0000259" key="3">
    <source>
        <dbReference type="Pfam" id="PF02562"/>
    </source>
</evidence>
<sequence>MLFITSVPRGEVPLGMDLSINDDLILFTALQLDAICVSKDLNVRLKADGIGVLSEDYKADKLVIEDDSLNSGYISAEFSNEDMTIFRDTKFLAYEGNFPNEYYIMTEFHQPKNSALGRYDALKGGIVPLIGKSGVWGIQGKNAEQRFALDALCDNNIKLVSLVGKAGTGKTLLAIAAALKLTLEDSKYERILISRPVVAMGKDIGFLPGTLEEKLDPWMAPIFDSLDHLFGSHGINKEWKALINKGIIKIEALTYIRGRSIPRQIMIIDESQNLSAHEIKTIITRAGEGTKIILTGDPQQIDNVYLDEINNGLVYCIDRMKGEKIVSHVELTKGERSELADIASNLL</sequence>
<dbReference type="InterPro" id="IPR003714">
    <property type="entry name" value="PhoH"/>
</dbReference>
<evidence type="ECO:0000313" key="4">
    <source>
        <dbReference type="EMBL" id="CAB4124721.1"/>
    </source>
</evidence>
<dbReference type="FunFam" id="3.40.50.300:FF:000013">
    <property type="entry name" value="PhoH family ATPase"/>
    <property type="match status" value="1"/>
</dbReference>
<dbReference type="InterPro" id="IPR051451">
    <property type="entry name" value="PhoH2-like"/>
</dbReference>
<dbReference type="PANTHER" id="PTHR30473:SF2">
    <property type="entry name" value="PIN DOMAIN-CONTAINING PROTEIN"/>
    <property type="match status" value="1"/>
</dbReference>
<dbReference type="GO" id="GO:0005524">
    <property type="term" value="F:ATP binding"/>
    <property type="evidence" value="ECO:0007669"/>
    <property type="project" value="UniProtKB-KW"/>
</dbReference>
<feature type="domain" description="PhoH-like protein" evidence="3">
    <location>
        <begin position="138"/>
        <end position="334"/>
    </location>
</feature>